<evidence type="ECO:0000313" key="1">
    <source>
        <dbReference type="EMBL" id="KAJ0013690.1"/>
    </source>
</evidence>
<organism evidence="1 2">
    <name type="scientific">Pistacia integerrima</name>
    <dbReference type="NCBI Taxonomy" id="434235"/>
    <lineage>
        <taxon>Eukaryota</taxon>
        <taxon>Viridiplantae</taxon>
        <taxon>Streptophyta</taxon>
        <taxon>Embryophyta</taxon>
        <taxon>Tracheophyta</taxon>
        <taxon>Spermatophyta</taxon>
        <taxon>Magnoliopsida</taxon>
        <taxon>eudicotyledons</taxon>
        <taxon>Gunneridae</taxon>
        <taxon>Pentapetalae</taxon>
        <taxon>rosids</taxon>
        <taxon>malvids</taxon>
        <taxon>Sapindales</taxon>
        <taxon>Anacardiaceae</taxon>
        <taxon>Pistacia</taxon>
    </lineage>
</organism>
<sequence length="42" mass="4997">MLLTIKDWSDGKEVMVDNKFLKANDPLLLINFYEQHLKYSPQ</sequence>
<dbReference type="EMBL" id="CM047748">
    <property type="protein sequence ID" value="KAJ0013690.1"/>
    <property type="molecule type" value="Genomic_DNA"/>
</dbReference>
<gene>
    <name evidence="1" type="ORF">Pint_20832</name>
</gene>
<reference evidence="2" key="1">
    <citation type="journal article" date="2023" name="G3 (Bethesda)">
        <title>Genome assembly and association tests identify interacting loci associated with vigor, precocity, and sex in interspecific pistachio rootstocks.</title>
        <authorList>
            <person name="Palmer W."/>
            <person name="Jacygrad E."/>
            <person name="Sagayaradj S."/>
            <person name="Cavanaugh K."/>
            <person name="Han R."/>
            <person name="Bertier L."/>
            <person name="Beede B."/>
            <person name="Kafkas S."/>
            <person name="Golino D."/>
            <person name="Preece J."/>
            <person name="Michelmore R."/>
        </authorList>
    </citation>
    <scope>NUCLEOTIDE SEQUENCE [LARGE SCALE GENOMIC DNA]</scope>
</reference>
<evidence type="ECO:0000313" key="2">
    <source>
        <dbReference type="Proteomes" id="UP001163603"/>
    </source>
</evidence>
<name>A0ACC0X8Y3_9ROSI</name>
<keyword evidence="2" id="KW-1185">Reference proteome</keyword>
<comment type="caution">
    <text evidence="1">The sequence shown here is derived from an EMBL/GenBank/DDBJ whole genome shotgun (WGS) entry which is preliminary data.</text>
</comment>
<protein>
    <submittedName>
        <fullName evidence="1">Uncharacterized protein</fullName>
    </submittedName>
</protein>
<dbReference type="Proteomes" id="UP001163603">
    <property type="component" value="Chromosome 13"/>
</dbReference>
<accession>A0ACC0X8Y3</accession>
<proteinExistence type="predicted"/>